<dbReference type="InterPro" id="IPR036259">
    <property type="entry name" value="MFS_trans_sf"/>
</dbReference>
<dbReference type="SUPFAM" id="SSF103473">
    <property type="entry name" value="MFS general substrate transporter"/>
    <property type="match status" value="1"/>
</dbReference>
<evidence type="ECO:0000313" key="7">
    <source>
        <dbReference type="EMBL" id="GAA4378548.1"/>
    </source>
</evidence>
<evidence type="ECO:0000256" key="4">
    <source>
        <dbReference type="ARBA" id="ARBA00023136"/>
    </source>
</evidence>
<comment type="subcellular location">
    <subcellularLocation>
        <location evidence="1">Membrane</location>
        <topology evidence="1">Multi-pass membrane protein</topology>
    </subcellularLocation>
</comment>
<keyword evidence="4 5" id="KW-0472">Membrane</keyword>
<feature type="transmembrane region" description="Helical" evidence="5">
    <location>
        <begin position="87"/>
        <end position="107"/>
    </location>
</feature>
<feature type="transmembrane region" description="Helical" evidence="5">
    <location>
        <begin position="146"/>
        <end position="165"/>
    </location>
</feature>
<gene>
    <name evidence="7" type="ORF">GCM10023186_15200</name>
</gene>
<dbReference type="Proteomes" id="UP001500454">
    <property type="component" value="Unassembled WGS sequence"/>
</dbReference>
<evidence type="ECO:0000313" key="8">
    <source>
        <dbReference type="Proteomes" id="UP001500454"/>
    </source>
</evidence>
<reference evidence="8" key="1">
    <citation type="journal article" date="2019" name="Int. J. Syst. Evol. Microbiol.">
        <title>The Global Catalogue of Microorganisms (GCM) 10K type strain sequencing project: providing services to taxonomists for standard genome sequencing and annotation.</title>
        <authorList>
            <consortium name="The Broad Institute Genomics Platform"/>
            <consortium name="The Broad Institute Genome Sequencing Center for Infectious Disease"/>
            <person name="Wu L."/>
            <person name="Ma J."/>
        </authorList>
    </citation>
    <scope>NUCLEOTIDE SEQUENCE [LARGE SCALE GENOMIC DNA]</scope>
    <source>
        <strain evidence="8">JCM 17924</strain>
    </source>
</reference>
<protein>
    <submittedName>
        <fullName evidence="7">MFS transporter</fullName>
    </submittedName>
</protein>
<dbReference type="RefSeq" id="WP_345222784.1">
    <property type="nucleotide sequence ID" value="NZ_BAABHA010000002.1"/>
</dbReference>
<dbReference type="InterPro" id="IPR020846">
    <property type="entry name" value="MFS_dom"/>
</dbReference>
<accession>A0ABP8IYF2</accession>
<evidence type="ECO:0000256" key="3">
    <source>
        <dbReference type="ARBA" id="ARBA00022989"/>
    </source>
</evidence>
<organism evidence="7 8">
    <name type="scientific">Hymenobacter koreensis</name>
    <dbReference type="NCBI Taxonomy" id="1084523"/>
    <lineage>
        <taxon>Bacteria</taxon>
        <taxon>Pseudomonadati</taxon>
        <taxon>Bacteroidota</taxon>
        <taxon>Cytophagia</taxon>
        <taxon>Cytophagales</taxon>
        <taxon>Hymenobacteraceae</taxon>
        <taxon>Hymenobacter</taxon>
    </lineage>
</organism>
<feature type="transmembrane region" description="Helical" evidence="5">
    <location>
        <begin position="316"/>
        <end position="338"/>
    </location>
</feature>
<keyword evidence="2 5" id="KW-0812">Transmembrane</keyword>
<dbReference type="Gene3D" id="1.20.1250.20">
    <property type="entry name" value="MFS general substrate transporter like domains"/>
    <property type="match status" value="2"/>
</dbReference>
<dbReference type="PANTHER" id="PTHR23508">
    <property type="entry name" value="CARBOXYLIC ACID TRANSPORTER PROTEIN HOMOLOG"/>
    <property type="match status" value="1"/>
</dbReference>
<feature type="transmembrane region" description="Helical" evidence="5">
    <location>
        <begin position="223"/>
        <end position="245"/>
    </location>
</feature>
<dbReference type="Pfam" id="PF07690">
    <property type="entry name" value="MFS_1"/>
    <property type="match status" value="1"/>
</dbReference>
<evidence type="ECO:0000256" key="2">
    <source>
        <dbReference type="ARBA" id="ARBA00022692"/>
    </source>
</evidence>
<feature type="domain" description="Major facilitator superfamily (MFS) profile" evidence="6">
    <location>
        <begin position="21"/>
        <end position="410"/>
    </location>
</feature>
<feature type="transmembrane region" description="Helical" evidence="5">
    <location>
        <begin position="257"/>
        <end position="278"/>
    </location>
</feature>
<proteinExistence type="predicted"/>
<evidence type="ECO:0000256" key="5">
    <source>
        <dbReference type="SAM" id="Phobius"/>
    </source>
</evidence>
<dbReference type="EMBL" id="BAABHA010000002">
    <property type="protein sequence ID" value="GAA4378548.1"/>
    <property type="molecule type" value="Genomic_DNA"/>
</dbReference>
<feature type="transmembrane region" description="Helical" evidence="5">
    <location>
        <begin position="381"/>
        <end position="403"/>
    </location>
</feature>
<keyword evidence="8" id="KW-1185">Reference proteome</keyword>
<evidence type="ECO:0000259" key="6">
    <source>
        <dbReference type="PROSITE" id="PS50850"/>
    </source>
</evidence>
<dbReference type="PANTHER" id="PTHR23508:SF10">
    <property type="entry name" value="CARBOXYLIC ACID TRANSPORTER PROTEIN HOMOLOG"/>
    <property type="match status" value="1"/>
</dbReference>
<feature type="transmembrane region" description="Helical" evidence="5">
    <location>
        <begin position="113"/>
        <end position="134"/>
    </location>
</feature>
<feature type="transmembrane region" description="Helical" evidence="5">
    <location>
        <begin position="61"/>
        <end position="80"/>
    </location>
</feature>
<feature type="transmembrane region" description="Helical" evidence="5">
    <location>
        <begin position="20"/>
        <end position="41"/>
    </location>
</feature>
<name>A0ABP8IYF2_9BACT</name>
<feature type="transmembrane region" description="Helical" evidence="5">
    <location>
        <begin position="171"/>
        <end position="192"/>
    </location>
</feature>
<feature type="transmembrane region" description="Helical" evidence="5">
    <location>
        <begin position="290"/>
        <end position="310"/>
    </location>
</feature>
<comment type="caution">
    <text evidence="7">The sequence shown here is derived from an EMBL/GenBank/DDBJ whole genome shotgun (WGS) entry which is preliminary data.</text>
</comment>
<dbReference type="InterPro" id="IPR011701">
    <property type="entry name" value="MFS"/>
</dbReference>
<keyword evidence="3 5" id="KW-1133">Transmembrane helix</keyword>
<evidence type="ECO:0000256" key="1">
    <source>
        <dbReference type="ARBA" id="ARBA00004141"/>
    </source>
</evidence>
<sequence>MPQTSTPPASPPKTASLFSAIVIVAALGYFVDIYDLILFSIVRVESLTDLGIKDVTNEGLYLINMQMGGMLLGGILWGILGDKRGRLSVLFGSIVLYSLANIANGFVQTLEQYAWLRLIAGIGLAGELGAGITLVSETLPKEKRGYGTMIVATVGVSGAMLAYWIKEEFGWRNSYFIGGGLGLALLALRVGVFESGMFEQAKEANVERGNFFRLFTGPRLLRYLKCLLIGVPLWFVVGILITLAPEFGAKLGITGPVSAGLAVFWCYFGLVFGDFASGGLSQLIKSRKRALQLFLLMCGALIATYLFLLNGKSPTAFYRVCFVLGFTVGFWALFVTVAAEQFGTNLRATVATTAPNFARGSVVLLVPAFKWLSGLQVGGQPLGIIGAGAVLGLVSLLIAFWAVSTMPETHGKDLDYVEPL</sequence>
<dbReference type="CDD" id="cd17316">
    <property type="entry name" value="MFS_SV2_like"/>
    <property type="match status" value="1"/>
</dbReference>
<dbReference type="PROSITE" id="PS50850">
    <property type="entry name" value="MFS"/>
    <property type="match status" value="1"/>
</dbReference>